<feature type="compositionally biased region" description="Polar residues" evidence="1">
    <location>
        <begin position="29"/>
        <end position="43"/>
    </location>
</feature>
<protein>
    <submittedName>
        <fullName evidence="2">Uncharacterized protein</fullName>
    </submittedName>
</protein>
<dbReference type="AlphaFoldDB" id="A0A7W5AW11"/>
<organism evidence="2 3">
    <name type="scientific">Paenibacillus phyllosphaerae</name>
    <dbReference type="NCBI Taxonomy" id="274593"/>
    <lineage>
        <taxon>Bacteria</taxon>
        <taxon>Bacillati</taxon>
        <taxon>Bacillota</taxon>
        <taxon>Bacilli</taxon>
        <taxon>Bacillales</taxon>
        <taxon>Paenibacillaceae</taxon>
        <taxon>Paenibacillus</taxon>
    </lineage>
</organism>
<dbReference type="Proteomes" id="UP000570361">
    <property type="component" value="Unassembled WGS sequence"/>
</dbReference>
<accession>A0A7W5AW11</accession>
<gene>
    <name evidence="2" type="ORF">FHS18_001927</name>
</gene>
<evidence type="ECO:0000313" key="2">
    <source>
        <dbReference type="EMBL" id="MBB3109864.1"/>
    </source>
</evidence>
<keyword evidence="3" id="KW-1185">Reference proteome</keyword>
<name>A0A7W5AW11_9BACL</name>
<dbReference type="EMBL" id="JACHXK010000003">
    <property type="protein sequence ID" value="MBB3109864.1"/>
    <property type="molecule type" value="Genomic_DNA"/>
</dbReference>
<evidence type="ECO:0000313" key="3">
    <source>
        <dbReference type="Proteomes" id="UP000570361"/>
    </source>
</evidence>
<proteinExistence type="predicted"/>
<sequence>MSGKSKDRGQKYAENQNFAEEVLEANAKQPAQNAPSESVSRYK</sequence>
<evidence type="ECO:0000256" key="1">
    <source>
        <dbReference type="SAM" id="MobiDB-lite"/>
    </source>
</evidence>
<dbReference type="RefSeq" id="WP_281378694.1">
    <property type="nucleotide sequence ID" value="NZ_JACHXK010000003.1"/>
</dbReference>
<comment type="caution">
    <text evidence="2">The sequence shown here is derived from an EMBL/GenBank/DDBJ whole genome shotgun (WGS) entry which is preliminary data.</text>
</comment>
<feature type="region of interest" description="Disordered" evidence="1">
    <location>
        <begin position="1"/>
        <end position="43"/>
    </location>
</feature>
<feature type="compositionally biased region" description="Basic and acidic residues" evidence="1">
    <location>
        <begin position="1"/>
        <end position="11"/>
    </location>
</feature>
<reference evidence="2 3" key="1">
    <citation type="submission" date="2020-08" db="EMBL/GenBank/DDBJ databases">
        <title>Genomic Encyclopedia of Type Strains, Phase III (KMG-III): the genomes of soil and plant-associated and newly described type strains.</title>
        <authorList>
            <person name="Whitman W."/>
        </authorList>
    </citation>
    <scope>NUCLEOTIDE SEQUENCE [LARGE SCALE GENOMIC DNA]</scope>
    <source>
        <strain evidence="2 3">CECT 5862</strain>
    </source>
</reference>